<feature type="compositionally biased region" description="Basic and acidic residues" evidence="4">
    <location>
        <begin position="581"/>
        <end position="590"/>
    </location>
</feature>
<dbReference type="Proteomes" id="UP000027195">
    <property type="component" value="Unassembled WGS sequence"/>
</dbReference>
<comment type="subcellular location">
    <subcellularLocation>
        <location evidence="1">Nucleus</location>
    </subcellularLocation>
</comment>
<dbReference type="FunCoup" id="A0A067N5B3">
    <property type="interactions" value="395"/>
</dbReference>
<evidence type="ECO:0000256" key="4">
    <source>
        <dbReference type="SAM" id="MobiDB-lite"/>
    </source>
</evidence>
<keyword evidence="8" id="KW-1185">Reference proteome</keyword>
<feature type="compositionally biased region" description="Acidic residues" evidence="4">
    <location>
        <begin position="794"/>
        <end position="803"/>
    </location>
</feature>
<keyword evidence="2" id="KW-0507">mRNA processing</keyword>
<sequence>MTTGLAMDPLQTLTAALSVPSNSPEQIEILAALRAHLEAHVDSLPLLCNTLLQSVVSAEYSLFKQWVVDLFHYTICRSTLSLDINTQLCLQCLDVLVALLNDFSTTIVKVTIQCFGTVYPLVFRALCSNRHAHQQWEILSQAKARILAMFDSPITHPSIKLAALKFMHRVVVVQTRGITDPRRQNPADPNLSFCPSDHPFISATALESEGNHLVKQFVTLLYTSQNPDVISAILNSFGTLFKSRPPLLQVIVPTLTSWAPTALVGQSASNIRSIEKNVRILLTHIARSGHAGQFAHEISDALQQQTARMDIAAREEHERRAERKRAMLAAAASEPEAKRAKMEPPAPSTTGVWSPVASSHRQLPPQQTPQELLATFDFGALPQNLLIDLIIANLQTVSDEILGNAIQAYRQLHGAMLAPVPAPTAASVPPAVPASASASTQHVEPDATPDVTIKEEAIDPLKVDIDDDEMEYEPDSFNIDGADEGTPPLDFDGAADGSDAEDAIPLQLVNYTPLPPKILSQPERDVLVHSSISRICSSGEGLRAPVESEEDPEKEKSIVGLPSPEMWMLLLVRMITRGPEKAPESLKVEDSDMDGDDGAAARSLDTRGVGRVSDRDARQMLCDYVLADFSARVRLATVWMNEEWYNDRIRSASDPSWVNNYDIWLQRLLIGYQESSDAKDKTFTQFLIDLPSIPLSVLTMLQDLSTRTDQMRVGFATLSELVSLRPPLRPAAMKILLDLTTHPAEITRGAAIRTVRRWVPNVKPMGTMIKVFALQMLRRLETIGSRAASKEREMGEEEGEDALPAEVPSTPFLPEVLENPVEKAVVLQHVELLFALTVKIPELLDAIFEAYGQMDASVQAAIQELITPLMRSLGPHHGKLLTLLRTFPPKAETLALRVLTILTENGRPSAPLVALVKSLIAERELNARFLIPIIAEMDKADILRHLPKIVSVLDGKAEEKMLVKSVFGSVVTTQNLGAVSSNLPRVRQSELLTPAELMVLLHMSEKDIGIKPTIEAIGICFSMTEVFGHEILAVVMQQIVDQPVLPVLFLRTVIQAVTTYRSLIPFVSTTLLSRLITKKIWTNSQLWEGFIRCAKVIAPASFSALLQLPKEQLREIVDKQPSLKSGLREYVIKKAGNKTRVAGFLEVLSEDGNQSPAP</sequence>
<dbReference type="Pfam" id="PF12295">
    <property type="entry name" value="Symplekin_C"/>
    <property type="match status" value="1"/>
</dbReference>
<organism evidence="7 8">
    <name type="scientific">Botryobasidium botryosum (strain FD-172 SS1)</name>
    <dbReference type="NCBI Taxonomy" id="930990"/>
    <lineage>
        <taxon>Eukaryota</taxon>
        <taxon>Fungi</taxon>
        <taxon>Dikarya</taxon>
        <taxon>Basidiomycota</taxon>
        <taxon>Agaricomycotina</taxon>
        <taxon>Agaricomycetes</taxon>
        <taxon>Cantharellales</taxon>
        <taxon>Botryobasidiaceae</taxon>
        <taxon>Botryobasidium</taxon>
    </lineage>
</organism>
<dbReference type="PANTHER" id="PTHR15245:SF20">
    <property type="entry name" value="SYMPLEKIN"/>
    <property type="match status" value="1"/>
</dbReference>
<feature type="compositionally biased region" description="Low complexity" evidence="4">
    <location>
        <begin position="426"/>
        <end position="440"/>
    </location>
</feature>
<dbReference type="InParanoid" id="A0A067N5B3"/>
<feature type="region of interest" description="Disordered" evidence="4">
    <location>
        <begin position="472"/>
        <end position="497"/>
    </location>
</feature>
<dbReference type="EMBL" id="KL198020">
    <property type="protein sequence ID" value="KDQ18951.1"/>
    <property type="molecule type" value="Genomic_DNA"/>
</dbReference>
<name>A0A067N5B3_BOTB1</name>
<feature type="region of interest" description="Disordered" evidence="4">
    <location>
        <begin position="313"/>
        <end position="365"/>
    </location>
</feature>
<dbReference type="AlphaFoldDB" id="A0A067N5B3"/>
<protein>
    <recommendedName>
        <fullName evidence="9">Symplekin C-terminal domain-containing protein</fullName>
    </recommendedName>
</protein>
<dbReference type="InterPro" id="IPR022075">
    <property type="entry name" value="Symplekin_C"/>
</dbReference>
<feature type="region of interest" description="Disordered" evidence="4">
    <location>
        <begin position="426"/>
        <end position="450"/>
    </location>
</feature>
<evidence type="ECO:0000259" key="5">
    <source>
        <dbReference type="Pfam" id="PF11935"/>
    </source>
</evidence>
<dbReference type="HOGENOM" id="CLU_008962_0_0_1"/>
<gene>
    <name evidence="7" type="ORF">BOTBODRAFT_28429</name>
</gene>
<dbReference type="InterPro" id="IPR011989">
    <property type="entry name" value="ARM-like"/>
</dbReference>
<evidence type="ECO:0000256" key="1">
    <source>
        <dbReference type="ARBA" id="ARBA00004123"/>
    </source>
</evidence>
<reference evidence="8" key="1">
    <citation type="journal article" date="2014" name="Proc. Natl. Acad. Sci. U.S.A.">
        <title>Extensive sampling of basidiomycete genomes demonstrates inadequacy of the white-rot/brown-rot paradigm for wood decay fungi.</title>
        <authorList>
            <person name="Riley R."/>
            <person name="Salamov A.A."/>
            <person name="Brown D.W."/>
            <person name="Nagy L.G."/>
            <person name="Floudas D."/>
            <person name="Held B.W."/>
            <person name="Levasseur A."/>
            <person name="Lombard V."/>
            <person name="Morin E."/>
            <person name="Otillar R."/>
            <person name="Lindquist E.A."/>
            <person name="Sun H."/>
            <person name="LaButti K.M."/>
            <person name="Schmutz J."/>
            <person name="Jabbour D."/>
            <person name="Luo H."/>
            <person name="Baker S.E."/>
            <person name="Pisabarro A.G."/>
            <person name="Walton J.D."/>
            <person name="Blanchette R.A."/>
            <person name="Henrissat B."/>
            <person name="Martin F."/>
            <person name="Cullen D."/>
            <person name="Hibbett D.S."/>
            <person name="Grigoriev I.V."/>
        </authorList>
    </citation>
    <scope>NUCLEOTIDE SEQUENCE [LARGE SCALE GENOMIC DNA]</scope>
    <source>
        <strain evidence="8">FD-172 SS1</strain>
    </source>
</reference>
<dbReference type="InterPro" id="IPR016024">
    <property type="entry name" value="ARM-type_fold"/>
</dbReference>
<dbReference type="GO" id="GO:0006397">
    <property type="term" value="P:mRNA processing"/>
    <property type="evidence" value="ECO:0007669"/>
    <property type="project" value="UniProtKB-KW"/>
</dbReference>
<proteinExistence type="predicted"/>
<accession>A0A067N5B3</accession>
<evidence type="ECO:0000313" key="7">
    <source>
        <dbReference type="EMBL" id="KDQ18951.1"/>
    </source>
</evidence>
<evidence type="ECO:0008006" key="9">
    <source>
        <dbReference type="Google" id="ProtNLM"/>
    </source>
</evidence>
<evidence type="ECO:0000313" key="8">
    <source>
        <dbReference type="Proteomes" id="UP000027195"/>
    </source>
</evidence>
<dbReference type="Pfam" id="PF11935">
    <property type="entry name" value="SYMPK_PTA1_N"/>
    <property type="match status" value="1"/>
</dbReference>
<feature type="compositionally biased region" description="Basic and acidic residues" evidence="4">
    <location>
        <begin position="313"/>
        <end position="325"/>
    </location>
</feature>
<dbReference type="SUPFAM" id="SSF48371">
    <property type="entry name" value="ARM repeat"/>
    <property type="match status" value="1"/>
</dbReference>
<keyword evidence="3" id="KW-0539">Nucleus</keyword>
<dbReference type="OrthoDB" id="331600at2759"/>
<feature type="compositionally biased region" description="Polar residues" evidence="4">
    <location>
        <begin position="348"/>
        <end position="361"/>
    </location>
</feature>
<evidence type="ECO:0000256" key="2">
    <source>
        <dbReference type="ARBA" id="ARBA00022664"/>
    </source>
</evidence>
<dbReference type="InterPro" id="IPR032460">
    <property type="entry name" value="Symplekin/Pta1_N"/>
</dbReference>
<feature type="domain" description="Symplekin C-terminal" evidence="6">
    <location>
        <begin position="926"/>
        <end position="1119"/>
    </location>
</feature>
<evidence type="ECO:0000259" key="6">
    <source>
        <dbReference type="Pfam" id="PF12295"/>
    </source>
</evidence>
<feature type="region of interest" description="Disordered" evidence="4">
    <location>
        <begin position="581"/>
        <end position="602"/>
    </location>
</feature>
<dbReference type="STRING" id="930990.A0A067N5B3"/>
<dbReference type="PANTHER" id="PTHR15245">
    <property type="entry name" value="SYMPLEKIN-RELATED"/>
    <property type="match status" value="1"/>
</dbReference>
<evidence type="ECO:0000256" key="3">
    <source>
        <dbReference type="ARBA" id="ARBA00023242"/>
    </source>
</evidence>
<feature type="domain" description="Symplekin/Pta1 N-terminal" evidence="5">
    <location>
        <begin position="105"/>
        <end position="314"/>
    </location>
</feature>
<dbReference type="InterPro" id="IPR021850">
    <property type="entry name" value="Symplekin/Pta1"/>
</dbReference>
<dbReference type="GO" id="GO:0005847">
    <property type="term" value="C:mRNA cleavage and polyadenylation specificity factor complex"/>
    <property type="evidence" value="ECO:0007669"/>
    <property type="project" value="TreeGrafter"/>
</dbReference>
<feature type="region of interest" description="Disordered" evidence="4">
    <location>
        <begin position="786"/>
        <end position="805"/>
    </location>
</feature>
<dbReference type="Gene3D" id="1.25.10.10">
    <property type="entry name" value="Leucine-rich Repeat Variant"/>
    <property type="match status" value="1"/>
</dbReference>